<dbReference type="EMBL" id="LR797194">
    <property type="protein sequence ID" value="CAB4193163.1"/>
    <property type="molecule type" value="Genomic_DNA"/>
</dbReference>
<gene>
    <name evidence="2" type="ORF">UFOVP1123_116</name>
    <name evidence="3" type="ORF">UFOVP1239_34</name>
    <name evidence="4" type="ORF">UFOVP1484_120</name>
    <name evidence="5" type="ORF">UFOVP1577_126</name>
    <name evidence="1" type="ORF">UFOVP961_46</name>
</gene>
<organism evidence="5">
    <name type="scientific">uncultured Caudovirales phage</name>
    <dbReference type="NCBI Taxonomy" id="2100421"/>
    <lineage>
        <taxon>Viruses</taxon>
        <taxon>Duplodnaviria</taxon>
        <taxon>Heunggongvirae</taxon>
        <taxon>Uroviricota</taxon>
        <taxon>Caudoviricetes</taxon>
        <taxon>Peduoviridae</taxon>
        <taxon>Maltschvirus</taxon>
        <taxon>Maltschvirus maltsch</taxon>
    </lineage>
</organism>
<proteinExistence type="predicted"/>
<dbReference type="EMBL" id="LR797079">
    <property type="protein sequence ID" value="CAB4185654.1"/>
    <property type="molecule type" value="Genomic_DNA"/>
</dbReference>
<dbReference type="EMBL" id="LR798422">
    <property type="protein sequence ID" value="CAB5230824.1"/>
    <property type="molecule type" value="Genomic_DNA"/>
</dbReference>
<evidence type="ECO:0000313" key="3">
    <source>
        <dbReference type="EMBL" id="CAB4193163.1"/>
    </source>
</evidence>
<evidence type="ECO:0000313" key="4">
    <source>
        <dbReference type="EMBL" id="CAB4216198.1"/>
    </source>
</evidence>
<accession>A0A6J7XHB5</accession>
<sequence>MARAKNDQERLDEAHFERVIAGMEATPKMTKKDACAILGISYNTTRLDSLIEKYQEKKSRDLARRASLRGKPATAEDICFVISEYLEGATIDAITKSTFRSAAFVKGILERNAVPIRATSHDYFKPELIPEEAMQERFKVGETVYSARYDSVATIETEQKSNNNWVYRIWLLSEKWRQYAYQEAAELASLEHIRALGVKI</sequence>
<reference evidence="5" key="1">
    <citation type="submission" date="2020-05" db="EMBL/GenBank/DDBJ databases">
        <authorList>
            <person name="Chiriac C."/>
            <person name="Salcher M."/>
            <person name="Ghai R."/>
            <person name="Kavagutti S V."/>
        </authorList>
    </citation>
    <scope>NUCLEOTIDE SEQUENCE</scope>
</reference>
<dbReference type="EMBL" id="LR797435">
    <property type="protein sequence ID" value="CAB4216198.1"/>
    <property type="molecule type" value="Genomic_DNA"/>
</dbReference>
<protein>
    <submittedName>
        <fullName evidence="5">Uncharacterized protein</fullName>
    </submittedName>
</protein>
<evidence type="ECO:0000313" key="1">
    <source>
        <dbReference type="EMBL" id="CAB4174430.1"/>
    </source>
</evidence>
<evidence type="ECO:0000313" key="5">
    <source>
        <dbReference type="EMBL" id="CAB5230824.1"/>
    </source>
</evidence>
<dbReference type="EMBL" id="LR796912">
    <property type="protein sequence ID" value="CAB4174430.1"/>
    <property type="molecule type" value="Genomic_DNA"/>
</dbReference>
<name>A0A6J7XHB5_9CAUD</name>
<evidence type="ECO:0000313" key="2">
    <source>
        <dbReference type="EMBL" id="CAB4185654.1"/>
    </source>
</evidence>